<proteinExistence type="predicted"/>
<feature type="domain" description="DUF7910" evidence="2">
    <location>
        <begin position="60"/>
        <end position="195"/>
    </location>
</feature>
<dbReference type="SUPFAM" id="SSF51445">
    <property type="entry name" value="(Trans)glycosidases"/>
    <property type="match status" value="1"/>
</dbReference>
<dbReference type="Pfam" id="PF25490">
    <property type="entry name" value="DUF7910"/>
    <property type="match status" value="1"/>
</dbReference>
<organism evidence="3 4">
    <name type="scientific">Stylosanthes scabra</name>
    <dbReference type="NCBI Taxonomy" id="79078"/>
    <lineage>
        <taxon>Eukaryota</taxon>
        <taxon>Viridiplantae</taxon>
        <taxon>Streptophyta</taxon>
        <taxon>Embryophyta</taxon>
        <taxon>Tracheophyta</taxon>
        <taxon>Spermatophyta</taxon>
        <taxon>Magnoliopsida</taxon>
        <taxon>eudicotyledons</taxon>
        <taxon>Gunneridae</taxon>
        <taxon>Pentapetalae</taxon>
        <taxon>rosids</taxon>
        <taxon>fabids</taxon>
        <taxon>Fabales</taxon>
        <taxon>Fabaceae</taxon>
        <taxon>Papilionoideae</taxon>
        <taxon>50 kb inversion clade</taxon>
        <taxon>dalbergioids sensu lato</taxon>
        <taxon>Dalbergieae</taxon>
        <taxon>Pterocarpus clade</taxon>
        <taxon>Stylosanthes</taxon>
    </lineage>
</organism>
<dbReference type="CDD" id="cd00257">
    <property type="entry name" value="beta-trefoil_FSCN-like"/>
    <property type="match status" value="1"/>
</dbReference>
<accession>A0ABU6VQE1</accession>
<gene>
    <name evidence="3" type="ORF">PIB30_073157</name>
</gene>
<dbReference type="InterPro" id="IPR010431">
    <property type="entry name" value="Fascin"/>
</dbReference>
<evidence type="ECO:0000313" key="3">
    <source>
        <dbReference type="EMBL" id="MED6174883.1"/>
    </source>
</evidence>
<comment type="caution">
    <text evidence="3">The sequence shown here is derived from an EMBL/GenBank/DDBJ whole genome shotgun (WGS) entry which is preliminary data.</text>
</comment>
<dbReference type="EMBL" id="JASCZI010151916">
    <property type="protein sequence ID" value="MED6174883.1"/>
    <property type="molecule type" value="Genomic_DNA"/>
</dbReference>
<dbReference type="SUPFAM" id="SSF50405">
    <property type="entry name" value="Actin-crosslinking proteins"/>
    <property type="match status" value="1"/>
</dbReference>
<feature type="signal peptide" evidence="1">
    <location>
        <begin position="1"/>
        <end position="26"/>
    </location>
</feature>
<keyword evidence="4" id="KW-1185">Reference proteome</keyword>
<sequence length="257" mass="28292">MRTCVHLRTLSLNFLITLTLLCVCDGARQNQDSPVKAVNLGGWLVAEGWIKPSLFDGIPNKDFLDGTGLQLKSVTTNKYLCAESGGGTILVANRTAASGWETFKLWRLNESTFRFRVFNKQFVGLDGINVVAVTNISTDSEILNIVKESNNSNRVRIQTSSGYYFQAKSEVAVTADISEVSGWRDDDPTVFELTIGGRMQGEFQLTNGYGPLKAPLVMKALNRLLNFPFLVPHACEAGYAKFYATLALGTQFVVFLS</sequence>
<evidence type="ECO:0000259" key="2">
    <source>
        <dbReference type="Pfam" id="PF25490"/>
    </source>
</evidence>
<dbReference type="PANTHER" id="PTHR10551">
    <property type="entry name" value="FASCIN"/>
    <property type="match status" value="1"/>
</dbReference>
<evidence type="ECO:0000256" key="1">
    <source>
        <dbReference type="SAM" id="SignalP"/>
    </source>
</evidence>
<dbReference type="Gene3D" id="2.80.10.50">
    <property type="match status" value="1"/>
</dbReference>
<dbReference type="Proteomes" id="UP001341840">
    <property type="component" value="Unassembled WGS sequence"/>
</dbReference>
<name>A0ABU6VQE1_9FABA</name>
<dbReference type="InterPro" id="IPR008999">
    <property type="entry name" value="Actin-crosslinking"/>
</dbReference>
<feature type="chain" id="PRO_5046591103" description="DUF7910 domain-containing protein" evidence="1">
    <location>
        <begin position="27"/>
        <end position="257"/>
    </location>
</feature>
<evidence type="ECO:0000313" key="4">
    <source>
        <dbReference type="Proteomes" id="UP001341840"/>
    </source>
</evidence>
<reference evidence="3 4" key="1">
    <citation type="journal article" date="2023" name="Plants (Basel)">
        <title>Bridging the Gap: Combining Genomics and Transcriptomics Approaches to Understand Stylosanthes scabra, an Orphan Legume from the Brazilian Caatinga.</title>
        <authorList>
            <person name="Ferreira-Neto J.R.C."/>
            <person name="da Silva M.D."/>
            <person name="Binneck E."/>
            <person name="de Melo N.F."/>
            <person name="da Silva R.H."/>
            <person name="de Melo A.L.T.M."/>
            <person name="Pandolfi V."/>
            <person name="Bustamante F.O."/>
            <person name="Brasileiro-Vidal A.C."/>
            <person name="Benko-Iseppon A.M."/>
        </authorList>
    </citation>
    <scope>NUCLEOTIDE SEQUENCE [LARGE SCALE GENOMIC DNA]</scope>
    <source>
        <tissue evidence="3">Leaves</tissue>
    </source>
</reference>
<keyword evidence="1" id="KW-0732">Signal</keyword>
<dbReference type="PANTHER" id="PTHR10551:SF14">
    <property type="entry name" value="CELLULASE CONTAINING PROTEIN, EXPRESSED"/>
    <property type="match status" value="1"/>
</dbReference>
<protein>
    <recommendedName>
        <fullName evidence="2">DUF7910 domain-containing protein</fullName>
    </recommendedName>
</protein>
<dbReference type="InterPro" id="IPR017853">
    <property type="entry name" value="GH"/>
</dbReference>
<dbReference type="InterPro" id="IPR057232">
    <property type="entry name" value="DUF7910"/>
</dbReference>